<reference evidence="3" key="1">
    <citation type="journal article" date="2018" name="Proc. Natl. Acad. Sci. U.S.A.">
        <title>Linking secondary metabolites to gene clusters through genome sequencing of six diverse Aspergillus species.</title>
        <authorList>
            <person name="Kaerboelling I."/>
            <person name="Vesth T.C."/>
            <person name="Frisvad J.C."/>
            <person name="Nybo J.L."/>
            <person name="Theobald S."/>
            <person name="Kuo A."/>
            <person name="Bowyer P."/>
            <person name="Matsuda Y."/>
            <person name="Mondo S."/>
            <person name="Lyhne E.K."/>
            <person name="Kogle M.E."/>
            <person name="Clum A."/>
            <person name="Lipzen A."/>
            <person name="Salamov A."/>
            <person name="Ngan C.Y."/>
            <person name="Daum C."/>
            <person name="Chiniquy J."/>
            <person name="Barry K."/>
            <person name="LaButti K."/>
            <person name="Haridas S."/>
            <person name="Simmons B.A."/>
            <person name="Magnuson J.K."/>
            <person name="Mortensen U.H."/>
            <person name="Larsen T.O."/>
            <person name="Grigoriev I.V."/>
            <person name="Baker S.E."/>
            <person name="Andersen M.R."/>
        </authorList>
    </citation>
    <scope>NUCLEOTIDE SEQUENCE [LARGE SCALE GENOMIC DNA]</scope>
    <source>
        <strain evidence="3">IBT 16806</strain>
    </source>
</reference>
<proteinExistence type="predicted"/>
<feature type="compositionally biased region" description="Polar residues" evidence="1">
    <location>
        <begin position="174"/>
        <end position="183"/>
    </location>
</feature>
<dbReference type="GO" id="GO:0042594">
    <property type="term" value="P:response to starvation"/>
    <property type="evidence" value="ECO:0007669"/>
    <property type="project" value="TreeGrafter"/>
</dbReference>
<dbReference type="STRING" id="1392255.A0A2I1BWB5"/>
<dbReference type="OrthoDB" id="3938623at2759"/>
<name>A0A2I1BWB5_ASPN1</name>
<dbReference type="SUPFAM" id="SSF50978">
    <property type="entry name" value="WD40 repeat-like"/>
    <property type="match status" value="1"/>
</dbReference>
<feature type="compositionally biased region" description="Polar residues" evidence="1">
    <location>
        <begin position="759"/>
        <end position="769"/>
    </location>
</feature>
<dbReference type="SMART" id="SM00320">
    <property type="entry name" value="WD40"/>
    <property type="match status" value="2"/>
</dbReference>
<dbReference type="GO" id="GO:0006914">
    <property type="term" value="P:autophagy"/>
    <property type="evidence" value="ECO:0007669"/>
    <property type="project" value="InterPro"/>
</dbReference>
<comment type="caution">
    <text evidence="2">The sequence shown here is derived from an EMBL/GenBank/DDBJ whole genome shotgun (WGS) entry which is preliminary data.</text>
</comment>
<feature type="compositionally biased region" description="Basic residues" evidence="1">
    <location>
        <begin position="40"/>
        <end position="49"/>
    </location>
</feature>
<dbReference type="InterPro" id="IPR015943">
    <property type="entry name" value="WD40/YVTN_repeat-like_dom_sf"/>
</dbReference>
<evidence type="ECO:0000313" key="2">
    <source>
        <dbReference type="EMBL" id="PKX89677.1"/>
    </source>
</evidence>
<dbReference type="PANTHER" id="PTHR13268:SF0">
    <property type="entry name" value="BCAS3 MICROTUBULE ASSOCIATED CELL MIGRATION FACTOR"/>
    <property type="match status" value="1"/>
</dbReference>
<dbReference type="GO" id="GO:0005737">
    <property type="term" value="C:cytoplasm"/>
    <property type="evidence" value="ECO:0007669"/>
    <property type="project" value="TreeGrafter"/>
</dbReference>
<evidence type="ECO:0000256" key="1">
    <source>
        <dbReference type="SAM" id="MobiDB-lite"/>
    </source>
</evidence>
<dbReference type="EMBL" id="MSZS01000009">
    <property type="protein sequence ID" value="PKX89677.1"/>
    <property type="molecule type" value="Genomic_DNA"/>
</dbReference>
<dbReference type="InterPro" id="IPR045142">
    <property type="entry name" value="BCAS3-like"/>
</dbReference>
<dbReference type="InterPro" id="IPR036322">
    <property type="entry name" value="WD40_repeat_dom_sf"/>
</dbReference>
<dbReference type="Gene3D" id="2.130.10.10">
    <property type="entry name" value="YVTN repeat-like/Quinoprotein amine dehydrogenase"/>
    <property type="match status" value="1"/>
</dbReference>
<evidence type="ECO:0000313" key="3">
    <source>
        <dbReference type="Proteomes" id="UP000234474"/>
    </source>
</evidence>
<dbReference type="AlphaFoldDB" id="A0A2I1BWB5"/>
<gene>
    <name evidence="2" type="ORF">P174DRAFT_424856</name>
</gene>
<dbReference type="RefSeq" id="XP_024678272.1">
    <property type="nucleotide sequence ID" value="XM_024825235.1"/>
</dbReference>
<feature type="compositionally biased region" description="Polar residues" evidence="1">
    <location>
        <begin position="327"/>
        <end position="343"/>
    </location>
</feature>
<dbReference type="InterPro" id="IPR001680">
    <property type="entry name" value="WD40_rpt"/>
</dbReference>
<organism evidence="2 3">
    <name type="scientific">Aspergillus novofumigatus (strain IBT 16806)</name>
    <dbReference type="NCBI Taxonomy" id="1392255"/>
    <lineage>
        <taxon>Eukaryota</taxon>
        <taxon>Fungi</taxon>
        <taxon>Dikarya</taxon>
        <taxon>Ascomycota</taxon>
        <taxon>Pezizomycotina</taxon>
        <taxon>Eurotiomycetes</taxon>
        <taxon>Eurotiomycetidae</taxon>
        <taxon>Eurotiales</taxon>
        <taxon>Aspergillaceae</taxon>
        <taxon>Aspergillus</taxon>
        <taxon>Aspergillus subgen. Fumigati</taxon>
    </lineage>
</organism>
<dbReference type="PANTHER" id="PTHR13268">
    <property type="entry name" value="BREAST CARCINOMA AMPLIFIED SEQUENCE 3"/>
    <property type="match status" value="1"/>
</dbReference>
<feature type="region of interest" description="Disordered" evidence="1">
    <location>
        <begin position="119"/>
        <end position="196"/>
    </location>
</feature>
<protein>
    <submittedName>
        <fullName evidence="2">Uncharacterized protein</fullName>
    </submittedName>
</protein>
<feature type="region of interest" description="Disordered" evidence="1">
    <location>
        <begin position="576"/>
        <end position="615"/>
    </location>
</feature>
<feature type="region of interest" description="Disordered" evidence="1">
    <location>
        <begin position="454"/>
        <end position="475"/>
    </location>
</feature>
<feature type="compositionally biased region" description="Polar residues" evidence="1">
    <location>
        <begin position="454"/>
        <end position="464"/>
    </location>
</feature>
<keyword evidence="3" id="KW-1185">Reference proteome</keyword>
<accession>A0A2I1BWB5</accession>
<dbReference type="Proteomes" id="UP000234474">
    <property type="component" value="Unassembled WGS sequence"/>
</dbReference>
<dbReference type="GeneID" id="36532560"/>
<feature type="region of interest" description="Disordered" evidence="1">
    <location>
        <begin position="1"/>
        <end position="98"/>
    </location>
</feature>
<feature type="region of interest" description="Disordered" evidence="1">
    <location>
        <begin position="319"/>
        <end position="354"/>
    </location>
</feature>
<feature type="region of interest" description="Disordered" evidence="1">
    <location>
        <begin position="749"/>
        <end position="773"/>
    </location>
</feature>
<dbReference type="OMA" id="SYEDSGR"/>
<sequence length="1105" mass="118199">MPPAASDDLFRQQGRASGDLIPLPSDFTRPSPENNDNIGKTKKKGKNGKGGKGAKAVAKSPPDDLIDTSPPMLAEPASYSDTPLAPPSNPAASAVPDAFGSLTETTENDLAIRTGTWAKSIPYGKSPPNDGINGELTGGSPLSFPTHLDKGGFSQPSSTSPPPRRRPLSYGNGYLSSNLSRQQSVDRQKSNSLSGPYDGHIPLPHLPQPHFYGAPDIDLSPFTGSNRAAGEEGYSFCGFDTLSGPAFKSSKMGGTVVLVGTDGALDVLAIEDRKTRLVGKLSGLRGRVVEAKILASTSSNDPFISSRPHVAVIIHGPCASSEDEGRTSSAGSETNEIPPSQTGRLPPGEKRVSKDEPKLYQTRAEIYSLRSGEQITTLFTTQPTPCFENIPGLPALAPSPIGNLKLLVNGNHIVLASGVSGEVYVYGINPFSQPCAYHCLGKTWTSVQTREARRYSTSSNSTDPDASRNDSPHGSAVSDFPVLALRGRWLAIVPPSSTYRASIRGTVPASLIQGKAFGLETRSPPAKPPVTCATDVGEGESLFDKVARGVTQELVRGARWMGDQGLQAWNNYWNKDQSQNTSSRRSPNFMDLPQQGYGLFPPTHAQETQRASPAEPDFVSILDLRRFDDGGETRNATLNPIATFQVPNGCSFLSFSPNGLMLLTASKKGDVQYVWDLMQARHCRAGVFLSEDSASPSANVRQLARFARLTTSSIVDVIWSPPSGDRLAVITRKGTVHVFDLPRSAFQWPPFRRARPQPHKSQASNSPTDEATDRAAVTNPLSAAFKLVGGKTQPILAAVRGRTPSAGSAFPAVSAFAIPSAAGVRSGRAVAAGLSKSMGAATGTVNTLRHAGENRLHLSGLARDPAASRVVWISNKGQPFLGVVDNGFFRLYRVKRSISAQKYRQLQSVIGNKEIEYKLPANLQTQCGPLLIGSFAHEHTVSAILSLPSSNSRPHTASKIRCQPLSQAEIETNAPYQPFHTDHRVNLFVFSNENEVCDPLACGPGGQWIFGDSISLTKLHVRPFSAGGGTGDEDDITHEQHHGFGGEMENLISLGNSTGNVEEVVITTRRKKRHSMAVPAAPGAGVDDGFFEDDCEVLDFARDRV</sequence>
<dbReference type="VEuPathDB" id="FungiDB:P174DRAFT_424856"/>
<feature type="compositionally biased region" description="Polar residues" evidence="1">
    <location>
        <begin position="576"/>
        <end position="586"/>
    </location>
</feature>